<gene>
    <name evidence="1" type="ORF">BW685_14210</name>
</gene>
<dbReference type="Proteomes" id="UP000187194">
    <property type="component" value="Unassembled WGS sequence"/>
</dbReference>
<dbReference type="AlphaFoldDB" id="A0A1R1JC37"/>
<evidence type="ECO:0000313" key="1">
    <source>
        <dbReference type="EMBL" id="OMG72873.1"/>
    </source>
</evidence>
<accession>A0A1R1JC37</accession>
<protein>
    <submittedName>
        <fullName evidence="1">Uncharacterized protein</fullName>
    </submittedName>
</protein>
<organism evidence="1 2">
    <name type="scientific">Burkholderia ubonensis</name>
    <dbReference type="NCBI Taxonomy" id="101571"/>
    <lineage>
        <taxon>Bacteria</taxon>
        <taxon>Pseudomonadati</taxon>
        <taxon>Pseudomonadota</taxon>
        <taxon>Betaproteobacteria</taxon>
        <taxon>Burkholderiales</taxon>
        <taxon>Burkholderiaceae</taxon>
        <taxon>Burkholderia</taxon>
        <taxon>Burkholderia cepacia complex</taxon>
    </lineage>
</organism>
<evidence type="ECO:0000313" key="2">
    <source>
        <dbReference type="Proteomes" id="UP000187194"/>
    </source>
</evidence>
<sequence length="65" mass="7703">MRHLGKIFALLLDFATLSEKSRKEFLTMMNEYLLMSPAQRRRAINEWKIRKDGGLHDEPGESIRR</sequence>
<dbReference type="EMBL" id="MTJZ01000013">
    <property type="protein sequence ID" value="OMG72873.1"/>
    <property type="molecule type" value="Genomic_DNA"/>
</dbReference>
<comment type="caution">
    <text evidence="1">The sequence shown here is derived from an EMBL/GenBank/DDBJ whole genome shotgun (WGS) entry which is preliminary data.</text>
</comment>
<proteinExistence type="predicted"/>
<reference evidence="1 2" key="1">
    <citation type="submission" date="2017-01" db="EMBL/GenBank/DDBJ databases">
        <title>Phylogeographic, genomic and meropenem susceptibility analysis of Burkholderia ubonensis.</title>
        <authorList>
            <person name="Price E.P."/>
            <person name="Sarovich D.S."/>
            <person name="Webb J.R."/>
            <person name="Hall C.M."/>
            <person name="Sahl J.W."/>
            <person name="Kaestli M."/>
            <person name="Mayo M."/>
            <person name="Harrington G."/>
            <person name="Baker A.L."/>
            <person name="Sidak-Loftis L.C."/>
            <person name="Lummis M."/>
            <person name="Schupp J.M."/>
            <person name="Gillece J.D."/>
            <person name="Tuanyok A."/>
            <person name="Warner J."/>
            <person name="Busch J.D."/>
            <person name="Keim P."/>
            <person name="Currie B.J."/>
            <person name="Wagner D.M."/>
        </authorList>
    </citation>
    <scope>NUCLEOTIDE SEQUENCE [LARGE SCALE GENOMIC DNA]</scope>
    <source>
        <strain evidence="1 2">A21</strain>
    </source>
</reference>
<name>A0A1R1JC37_9BURK</name>